<evidence type="ECO:0000256" key="1">
    <source>
        <dbReference type="ARBA" id="ARBA00023002"/>
    </source>
</evidence>
<organism evidence="4 5">
    <name type="scientific">Bionectria ochroleuca</name>
    <name type="common">Gliocladium roseum</name>
    <dbReference type="NCBI Taxonomy" id="29856"/>
    <lineage>
        <taxon>Eukaryota</taxon>
        <taxon>Fungi</taxon>
        <taxon>Dikarya</taxon>
        <taxon>Ascomycota</taxon>
        <taxon>Pezizomycotina</taxon>
        <taxon>Sordariomycetes</taxon>
        <taxon>Hypocreomycetidae</taxon>
        <taxon>Hypocreales</taxon>
        <taxon>Bionectriaceae</taxon>
        <taxon>Clonostachys</taxon>
    </lineage>
</organism>
<comment type="caution">
    <text evidence="4">The sequence shown here is derived from an EMBL/GenBank/DDBJ whole genome shotgun (WGS) entry which is preliminary data.</text>
</comment>
<evidence type="ECO:0000313" key="5">
    <source>
        <dbReference type="Proteomes" id="UP000766486"/>
    </source>
</evidence>
<dbReference type="InterPro" id="IPR039697">
    <property type="entry name" value="Alcohol_dehydrogenase_Fe"/>
</dbReference>
<dbReference type="PANTHER" id="PTHR11496:SF107">
    <property type="entry name" value="ALCOHOL DEHYDROGENASE, PUTATIVE (AFU_ORTHOLOGUE AFUA_1G06800)-RELATED"/>
    <property type="match status" value="1"/>
</dbReference>
<dbReference type="Proteomes" id="UP000766486">
    <property type="component" value="Unassembled WGS sequence"/>
</dbReference>
<dbReference type="Gene3D" id="1.20.1090.10">
    <property type="entry name" value="Dehydroquinate synthase-like - alpha domain"/>
    <property type="match status" value="1"/>
</dbReference>
<sequence>MAAWFRQDEICEPAFQSKATPLVSYGRPFPETCRRHIVNDFKSSRVYLIASASLSRNSPYVELLKDALKDLLSGVHIGISPHTPISEVVDILAKVKDLNIDCIVTLGAGSITDGAKLVRFALANDAWSEEELKTLWGGKSVNPDKRETLHLPTIPLICIPTSLSGGEYQAIAGATDMSGTKAKHTYEPRRDPELVIQDPQLCTTTPQKIWLSSGVRAIDHCVETLCSLQRGHGDEMARTGLQKLVSGLIRCTKDPQDLTARHICQQGVVEAMCAVSCGTPLGASHAIGHQLGPLGVGHGETSCVALPAVCKFNARKNANIKEQQGVLNLLTKQPEVQSLLSSDDKFTPDQKLDLGDVLDLIIRRLGMPRSLEAVGVGSDKFEELAVNILHDLWIRTNAYPITRKEEVLEILQEVK</sequence>
<dbReference type="CDD" id="cd08192">
    <property type="entry name" value="MAR-like"/>
    <property type="match status" value="1"/>
</dbReference>
<dbReference type="InterPro" id="IPR056798">
    <property type="entry name" value="ADH_Fe_C"/>
</dbReference>
<evidence type="ECO:0000259" key="3">
    <source>
        <dbReference type="Pfam" id="PF25137"/>
    </source>
</evidence>
<feature type="domain" description="Alcohol dehydrogenase iron-type/glycerol dehydrogenase GldA" evidence="2">
    <location>
        <begin position="38"/>
        <end position="199"/>
    </location>
</feature>
<dbReference type="InterPro" id="IPR001670">
    <property type="entry name" value="ADH_Fe/GldA"/>
</dbReference>
<dbReference type="PANTHER" id="PTHR11496">
    <property type="entry name" value="ALCOHOL DEHYDROGENASE"/>
    <property type="match status" value="1"/>
</dbReference>
<evidence type="ECO:0008006" key="6">
    <source>
        <dbReference type="Google" id="ProtNLM"/>
    </source>
</evidence>
<dbReference type="SUPFAM" id="SSF56796">
    <property type="entry name" value="Dehydroquinate synthase-like"/>
    <property type="match status" value="1"/>
</dbReference>
<keyword evidence="1" id="KW-0560">Oxidoreductase</keyword>
<accession>A0ABY6V1Z5</accession>
<dbReference type="Gene3D" id="3.40.50.1970">
    <property type="match status" value="1"/>
</dbReference>
<feature type="domain" description="Fe-containing alcohol dehydrogenase-like C-terminal" evidence="3">
    <location>
        <begin position="212"/>
        <end position="413"/>
    </location>
</feature>
<dbReference type="Pfam" id="PF25137">
    <property type="entry name" value="ADH_Fe_C"/>
    <property type="match status" value="1"/>
</dbReference>
<dbReference type="EMBL" id="CABFNS010001040">
    <property type="protein sequence ID" value="VUC37784.1"/>
    <property type="molecule type" value="Genomic_DNA"/>
</dbReference>
<protein>
    <recommendedName>
        <fullName evidence="6">Alcohol dehydrogenase iron-type/glycerol dehydrogenase GldA domain-containing protein</fullName>
    </recommendedName>
</protein>
<reference evidence="4 5" key="1">
    <citation type="submission" date="2019-06" db="EMBL/GenBank/DDBJ databases">
        <authorList>
            <person name="Broberg M."/>
        </authorList>
    </citation>
    <scope>NUCLEOTIDE SEQUENCE [LARGE SCALE GENOMIC DNA]</scope>
</reference>
<keyword evidence="5" id="KW-1185">Reference proteome</keyword>
<proteinExistence type="predicted"/>
<evidence type="ECO:0000313" key="4">
    <source>
        <dbReference type="EMBL" id="VUC37784.1"/>
    </source>
</evidence>
<name>A0ABY6V1Z5_BIOOC</name>
<evidence type="ECO:0000259" key="2">
    <source>
        <dbReference type="Pfam" id="PF00465"/>
    </source>
</evidence>
<gene>
    <name evidence="4" type="ORF">CLO192961_LOCUS482984</name>
</gene>
<dbReference type="Pfam" id="PF00465">
    <property type="entry name" value="Fe-ADH"/>
    <property type="match status" value="1"/>
</dbReference>